<reference evidence="3" key="1">
    <citation type="submission" date="2018-05" db="EMBL/GenBank/DDBJ databases">
        <authorList>
            <person name="Lanie J.A."/>
            <person name="Ng W.-L."/>
            <person name="Kazmierczak K.M."/>
            <person name="Andrzejewski T.M."/>
            <person name="Davidsen T.M."/>
            <person name="Wayne K.J."/>
            <person name="Tettelin H."/>
            <person name="Glass J.I."/>
            <person name="Rusch D."/>
            <person name="Podicherti R."/>
            <person name="Tsui H.-C.T."/>
            <person name="Winkler M.E."/>
        </authorList>
    </citation>
    <scope>NUCLEOTIDE SEQUENCE</scope>
</reference>
<feature type="non-terminal residue" evidence="3">
    <location>
        <position position="589"/>
    </location>
</feature>
<dbReference type="Gene3D" id="1.25.40.10">
    <property type="entry name" value="Tetratricopeptide repeat domain"/>
    <property type="match status" value="2"/>
</dbReference>
<proteinExistence type="predicted"/>
<evidence type="ECO:0008006" key="4">
    <source>
        <dbReference type="Google" id="ProtNLM"/>
    </source>
</evidence>
<accession>A0A382CIL9</accession>
<feature type="coiled-coil region" evidence="1">
    <location>
        <begin position="359"/>
        <end position="386"/>
    </location>
</feature>
<sequence>MSRPRRRPWRRFCIARLLLPGLGCALAVQFALGQTAKDTKPGLPRGSIIEDRAARKLLEAGDLRVNAGESDKGLELWRSVIERYPRSKIRFLAQMKLGEHHLTVLADHAKARAHFEAVFSDENPDEDQRALALLKTGVCQYEARQYGQCFKVFRRVIEDYPVSQHVNRAYYFIGLGHFKQGHYGRAIDALEKVGTVTSTNRLGQAKLEIGKRLFIKVEDADLAVLKKDETVRAFCKTTGGDEETVECLPLGRNVRVVLGSTVTRLGRPRINNGVLEVSGRDEISVRYSDEHTAGGKLNQARIRKLTVAGNALARIMDGAFVDRMDGVVVGKQVNVEIVDADQDQTNDADWVEAQVKLYRKKTTAEIEEEENERAAEEALKKETSGLVVAEDAPKKELSDEEKFQMRHNLIDQAKLVVTEVPVETTNSELEPAPSVEPETRGDELSPGDLTGNEKPDSEFATLVEEEARDDSIHSGLFHGSLAVRLAQQVVTSDSILQALPGDVVRVEYIDQINTTPAPRQLTATATCIEGSLGDVRVAKAQISDENLRLRTKVKTARALTMIGNHYKEFGLDKPARVKFQEALEVAEEA</sequence>
<name>A0A382CIL9_9ZZZZ</name>
<organism evidence="3">
    <name type="scientific">marine metagenome</name>
    <dbReference type="NCBI Taxonomy" id="408172"/>
    <lineage>
        <taxon>unclassified sequences</taxon>
        <taxon>metagenomes</taxon>
        <taxon>ecological metagenomes</taxon>
    </lineage>
</organism>
<dbReference type="InterPro" id="IPR011990">
    <property type="entry name" value="TPR-like_helical_dom_sf"/>
</dbReference>
<evidence type="ECO:0000256" key="1">
    <source>
        <dbReference type="SAM" id="Coils"/>
    </source>
</evidence>
<evidence type="ECO:0000256" key="2">
    <source>
        <dbReference type="SAM" id="MobiDB-lite"/>
    </source>
</evidence>
<dbReference type="InterPro" id="IPR019734">
    <property type="entry name" value="TPR_rpt"/>
</dbReference>
<dbReference type="EMBL" id="UINC01034513">
    <property type="protein sequence ID" value="SVB25471.1"/>
    <property type="molecule type" value="Genomic_DNA"/>
</dbReference>
<dbReference type="SUPFAM" id="SSF48452">
    <property type="entry name" value="TPR-like"/>
    <property type="match status" value="1"/>
</dbReference>
<feature type="region of interest" description="Disordered" evidence="2">
    <location>
        <begin position="423"/>
        <end position="455"/>
    </location>
</feature>
<protein>
    <recommendedName>
        <fullName evidence="4">Outer membrane lipoprotein BamD-like domain-containing protein</fullName>
    </recommendedName>
</protein>
<evidence type="ECO:0000313" key="3">
    <source>
        <dbReference type="EMBL" id="SVB25471.1"/>
    </source>
</evidence>
<dbReference type="AlphaFoldDB" id="A0A382CIL9"/>
<gene>
    <name evidence="3" type="ORF">METZ01_LOCUS178325</name>
</gene>
<dbReference type="SMART" id="SM00028">
    <property type="entry name" value="TPR"/>
    <property type="match status" value="4"/>
</dbReference>
<keyword evidence="1" id="KW-0175">Coiled coil</keyword>
<dbReference type="Pfam" id="PF13174">
    <property type="entry name" value="TPR_6"/>
    <property type="match status" value="2"/>
</dbReference>